<dbReference type="GO" id="GO:0008483">
    <property type="term" value="F:transaminase activity"/>
    <property type="evidence" value="ECO:0007669"/>
    <property type="project" value="UniProtKB-KW"/>
</dbReference>
<feature type="non-terminal residue" evidence="5">
    <location>
        <position position="1"/>
    </location>
</feature>
<dbReference type="AlphaFoldDB" id="A0A0F9DXV9"/>
<dbReference type="InterPro" id="IPR015422">
    <property type="entry name" value="PyrdxlP-dep_Trfase_small"/>
</dbReference>
<evidence type="ECO:0000313" key="5">
    <source>
        <dbReference type="EMBL" id="KKL16678.1"/>
    </source>
</evidence>
<comment type="caution">
    <text evidence="5">The sequence shown here is derived from an EMBL/GenBank/DDBJ whole genome shotgun (WGS) entry which is preliminary data.</text>
</comment>
<dbReference type="InterPro" id="IPR050106">
    <property type="entry name" value="HistidinolP_aminotransfase"/>
</dbReference>
<organism evidence="5">
    <name type="scientific">marine sediment metagenome</name>
    <dbReference type="NCBI Taxonomy" id="412755"/>
    <lineage>
        <taxon>unclassified sequences</taxon>
        <taxon>metagenomes</taxon>
        <taxon>ecological metagenomes</taxon>
    </lineage>
</organism>
<evidence type="ECO:0000256" key="1">
    <source>
        <dbReference type="ARBA" id="ARBA00022576"/>
    </source>
</evidence>
<protein>
    <recommendedName>
        <fullName evidence="4">Aminotransferase class I/classII large domain-containing protein</fullName>
    </recommendedName>
</protein>
<sequence>AITDQGYFAKTIEKVKSQRARLSAALRELGLTVPDSQANFVLAECKDCNAADIYDKLAEQDIYVRYFDIPTLNDKLRITVGTARQNDKLLDALKGILSK</sequence>
<dbReference type="PANTHER" id="PTHR43643:SF3">
    <property type="entry name" value="HISTIDINOL-PHOSPHATE AMINOTRANSFERASE"/>
    <property type="match status" value="1"/>
</dbReference>
<reference evidence="5" key="1">
    <citation type="journal article" date="2015" name="Nature">
        <title>Complex archaea that bridge the gap between prokaryotes and eukaryotes.</title>
        <authorList>
            <person name="Spang A."/>
            <person name="Saw J.H."/>
            <person name="Jorgensen S.L."/>
            <person name="Zaremba-Niedzwiedzka K."/>
            <person name="Martijn J."/>
            <person name="Lind A.E."/>
            <person name="van Eijk R."/>
            <person name="Schleper C."/>
            <person name="Guy L."/>
            <person name="Ettema T.J."/>
        </authorList>
    </citation>
    <scope>NUCLEOTIDE SEQUENCE</scope>
</reference>
<dbReference type="InterPro" id="IPR004839">
    <property type="entry name" value="Aminotransferase_I/II_large"/>
</dbReference>
<proteinExistence type="predicted"/>
<accession>A0A0F9DXV9</accession>
<dbReference type="InterPro" id="IPR015424">
    <property type="entry name" value="PyrdxlP-dep_Trfase"/>
</dbReference>
<feature type="domain" description="Aminotransferase class I/classII large" evidence="4">
    <location>
        <begin position="7"/>
        <end position="93"/>
    </location>
</feature>
<dbReference type="Gene3D" id="3.90.1150.10">
    <property type="entry name" value="Aspartate Aminotransferase, domain 1"/>
    <property type="match status" value="1"/>
</dbReference>
<keyword evidence="1" id="KW-0032">Aminotransferase</keyword>
<dbReference type="GO" id="GO:0030170">
    <property type="term" value="F:pyridoxal phosphate binding"/>
    <property type="evidence" value="ECO:0007669"/>
    <property type="project" value="InterPro"/>
</dbReference>
<dbReference type="EMBL" id="LAZR01039567">
    <property type="protein sequence ID" value="KKL16678.1"/>
    <property type="molecule type" value="Genomic_DNA"/>
</dbReference>
<dbReference type="Pfam" id="PF00155">
    <property type="entry name" value="Aminotran_1_2"/>
    <property type="match status" value="1"/>
</dbReference>
<evidence type="ECO:0000256" key="2">
    <source>
        <dbReference type="ARBA" id="ARBA00022679"/>
    </source>
</evidence>
<dbReference type="SUPFAM" id="SSF53383">
    <property type="entry name" value="PLP-dependent transferases"/>
    <property type="match status" value="1"/>
</dbReference>
<evidence type="ECO:0000256" key="3">
    <source>
        <dbReference type="ARBA" id="ARBA00022898"/>
    </source>
</evidence>
<dbReference type="PANTHER" id="PTHR43643">
    <property type="entry name" value="HISTIDINOL-PHOSPHATE AMINOTRANSFERASE 2"/>
    <property type="match status" value="1"/>
</dbReference>
<keyword evidence="3" id="KW-0663">Pyridoxal phosphate</keyword>
<evidence type="ECO:0000259" key="4">
    <source>
        <dbReference type="Pfam" id="PF00155"/>
    </source>
</evidence>
<gene>
    <name evidence="5" type="ORF">LCGC14_2493140</name>
</gene>
<keyword evidence="2" id="KW-0808">Transferase</keyword>
<name>A0A0F9DXV9_9ZZZZ</name>